<keyword evidence="8 9" id="KW-0238">DNA-binding</keyword>
<dbReference type="InterPro" id="IPR027417">
    <property type="entry name" value="P-loop_NTPase"/>
</dbReference>
<dbReference type="PROSITE" id="PS00618">
    <property type="entry name" value="RECF_2"/>
    <property type="match status" value="1"/>
</dbReference>
<comment type="similarity">
    <text evidence="2 9 10">Belongs to the RecF family.</text>
</comment>
<keyword evidence="4 9" id="KW-0963">Cytoplasm</keyword>
<dbReference type="STRING" id="865938.Weevi_1055"/>
<keyword evidence="9 10" id="KW-0227">DNA damage</keyword>
<comment type="function">
    <text evidence="9 10">The RecF protein is involved in DNA metabolism; it is required for DNA replication and normal SOS inducibility. RecF binds preferentially to single-stranded, linear DNA. It also seems to bind ATP.</text>
</comment>
<dbReference type="PANTHER" id="PTHR32182:SF0">
    <property type="entry name" value="DNA REPLICATION AND REPAIR PROTEIN RECF"/>
    <property type="match status" value="1"/>
</dbReference>
<dbReference type="NCBIfam" id="TIGR00611">
    <property type="entry name" value="recf"/>
    <property type="match status" value="1"/>
</dbReference>
<feature type="binding site" evidence="9">
    <location>
        <begin position="30"/>
        <end position="37"/>
    </location>
    <ligand>
        <name>ATP</name>
        <dbReference type="ChEBI" id="CHEBI:30616"/>
    </ligand>
</feature>
<dbReference type="HOGENOM" id="CLU_040267_0_1_10"/>
<evidence type="ECO:0000256" key="2">
    <source>
        <dbReference type="ARBA" id="ARBA00008016"/>
    </source>
</evidence>
<dbReference type="InterPro" id="IPR001238">
    <property type="entry name" value="DNA-binding_RecF"/>
</dbReference>
<keyword evidence="9 10" id="KW-0742">SOS response</keyword>
<evidence type="ECO:0000313" key="13">
    <source>
        <dbReference type="Proteomes" id="UP000008641"/>
    </source>
</evidence>
<dbReference type="OrthoDB" id="9803889at2"/>
<dbReference type="GO" id="GO:0003697">
    <property type="term" value="F:single-stranded DNA binding"/>
    <property type="evidence" value="ECO:0007669"/>
    <property type="project" value="UniProtKB-UniRule"/>
</dbReference>
<evidence type="ECO:0000259" key="11">
    <source>
        <dbReference type="Pfam" id="PF02463"/>
    </source>
</evidence>
<evidence type="ECO:0000256" key="5">
    <source>
        <dbReference type="ARBA" id="ARBA00022705"/>
    </source>
</evidence>
<dbReference type="GO" id="GO:0005737">
    <property type="term" value="C:cytoplasm"/>
    <property type="evidence" value="ECO:0007669"/>
    <property type="project" value="UniProtKB-SubCell"/>
</dbReference>
<keyword evidence="7 9" id="KW-0067">ATP-binding</keyword>
<evidence type="ECO:0000256" key="10">
    <source>
        <dbReference type="RuleBase" id="RU000578"/>
    </source>
</evidence>
<evidence type="ECO:0000313" key="12">
    <source>
        <dbReference type="EMBL" id="ADX67764.1"/>
    </source>
</evidence>
<evidence type="ECO:0000256" key="8">
    <source>
        <dbReference type="ARBA" id="ARBA00023125"/>
    </source>
</evidence>
<dbReference type="RefSeq" id="WP_013598154.1">
    <property type="nucleotide sequence ID" value="NC_015144.1"/>
</dbReference>
<dbReference type="Gene3D" id="3.40.50.300">
    <property type="entry name" value="P-loop containing nucleotide triphosphate hydrolases"/>
    <property type="match status" value="1"/>
</dbReference>
<dbReference type="HAMAP" id="MF_00365">
    <property type="entry name" value="RecF"/>
    <property type="match status" value="1"/>
</dbReference>
<dbReference type="InterPro" id="IPR003395">
    <property type="entry name" value="RecF/RecN/SMC_N"/>
</dbReference>
<keyword evidence="9 10" id="KW-0234">DNA repair</keyword>
<dbReference type="GO" id="GO:0005524">
    <property type="term" value="F:ATP binding"/>
    <property type="evidence" value="ECO:0007669"/>
    <property type="project" value="UniProtKB-UniRule"/>
</dbReference>
<dbReference type="Gene3D" id="1.20.1050.90">
    <property type="entry name" value="RecF/RecN/SMC, N-terminal domain"/>
    <property type="match status" value="1"/>
</dbReference>
<gene>
    <name evidence="9" type="primary">recF</name>
    <name evidence="12" type="ordered locus">Weevi_1055</name>
</gene>
<keyword evidence="6 9" id="KW-0547">Nucleotide-binding</keyword>
<protein>
    <recommendedName>
        <fullName evidence="3 9">DNA replication and repair protein RecF</fullName>
    </recommendedName>
</protein>
<dbReference type="InterPro" id="IPR018078">
    <property type="entry name" value="DNA-binding_RecF_CS"/>
</dbReference>
<dbReference type="PANTHER" id="PTHR32182">
    <property type="entry name" value="DNA REPLICATION AND REPAIR PROTEIN RECF"/>
    <property type="match status" value="1"/>
</dbReference>
<evidence type="ECO:0000256" key="1">
    <source>
        <dbReference type="ARBA" id="ARBA00004496"/>
    </source>
</evidence>
<dbReference type="AlphaFoldDB" id="F0P274"/>
<organism evidence="12 13">
    <name type="scientific">Weeksella virosa (strain ATCC 43766 / DSM 16922 / JCM 21250 / CCUG 30538 / CDC 9751 / IAM 14551 / NBRC 16016 / NCTC 11634 / CL345/78)</name>
    <dbReference type="NCBI Taxonomy" id="865938"/>
    <lineage>
        <taxon>Bacteria</taxon>
        <taxon>Pseudomonadati</taxon>
        <taxon>Bacteroidota</taxon>
        <taxon>Flavobacteriia</taxon>
        <taxon>Flavobacteriales</taxon>
        <taxon>Weeksellaceae</taxon>
        <taxon>Weeksella</taxon>
    </lineage>
</organism>
<name>F0P274_WEEVC</name>
<evidence type="ECO:0000256" key="3">
    <source>
        <dbReference type="ARBA" id="ARBA00020170"/>
    </source>
</evidence>
<keyword evidence="13" id="KW-1185">Reference proteome</keyword>
<feature type="domain" description="RecF/RecN/SMC N-terminal" evidence="11">
    <location>
        <begin position="3"/>
        <end position="344"/>
    </location>
</feature>
<accession>F0P274</accession>
<sequence length="359" mass="41814">MYLRLLKARQFKNFTESDFEFSPKINAIVGPNGLGKTNLLDAIHYLALSKSYLNHSDAMNIQFDKDYFLLEGEFYRNHVDEKISCLVRKGQSKQLKRNSKQYDRLSDHIGQFPVVMISPYDSDLINEGSEVRRKFLDNIISQSDKAYLQHLLRYNKVLSQRNALLKYFAANQTFDADTLGIYDKELIELGEKIFAKRKTFVEIFAKVFKSYYSSISEQREPVKIEYISQLNEHSFDTLLQNHLPKDRFAQHSTAGIHKDDLAFTIFHHPVKKFGSQGQQKSYLIALKLAQLEVIKQVLNLTPILLLDDIFDKLDEQRVTQLIRLVNEARFGQIFVTDTHPGRTEEIVKRINEESKIIRI</sequence>
<evidence type="ECO:0000256" key="4">
    <source>
        <dbReference type="ARBA" id="ARBA00022490"/>
    </source>
</evidence>
<dbReference type="InterPro" id="IPR042174">
    <property type="entry name" value="RecF_2"/>
</dbReference>
<dbReference type="GO" id="GO:0006302">
    <property type="term" value="P:double-strand break repair"/>
    <property type="evidence" value="ECO:0007669"/>
    <property type="project" value="TreeGrafter"/>
</dbReference>
<evidence type="ECO:0000256" key="9">
    <source>
        <dbReference type="HAMAP-Rule" id="MF_00365"/>
    </source>
</evidence>
<dbReference type="SUPFAM" id="SSF52540">
    <property type="entry name" value="P-loop containing nucleoside triphosphate hydrolases"/>
    <property type="match status" value="1"/>
</dbReference>
<dbReference type="Proteomes" id="UP000008641">
    <property type="component" value="Chromosome"/>
</dbReference>
<dbReference type="GO" id="GO:0000731">
    <property type="term" value="P:DNA synthesis involved in DNA repair"/>
    <property type="evidence" value="ECO:0007669"/>
    <property type="project" value="TreeGrafter"/>
</dbReference>
<evidence type="ECO:0000256" key="7">
    <source>
        <dbReference type="ARBA" id="ARBA00022840"/>
    </source>
</evidence>
<evidence type="ECO:0000256" key="6">
    <source>
        <dbReference type="ARBA" id="ARBA00022741"/>
    </source>
</evidence>
<dbReference type="KEGG" id="wvi:Weevi_1055"/>
<dbReference type="Pfam" id="PF02463">
    <property type="entry name" value="SMC_N"/>
    <property type="match status" value="1"/>
</dbReference>
<dbReference type="PROSITE" id="PS00617">
    <property type="entry name" value="RECF_1"/>
    <property type="match status" value="1"/>
</dbReference>
<keyword evidence="5 9" id="KW-0235">DNA replication</keyword>
<dbReference type="EMBL" id="CP002455">
    <property type="protein sequence ID" value="ADX67764.1"/>
    <property type="molecule type" value="Genomic_DNA"/>
</dbReference>
<dbReference type="GO" id="GO:0009432">
    <property type="term" value="P:SOS response"/>
    <property type="evidence" value="ECO:0007669"/>
    <property type="project" value="UniProtKB-UniRule"/>
</dbReference>
<dbReference type="eggNOG" id="COG1195">
    <property type="taxonomic scope" value="Bacteria"/>
</dbReference>
<proteinExistence type="inferred from homology"/>
<reference evidence="12 13" key="1">
    <citation type="journal article" date="2011" name="Stand. Genomic Sci.">
        <title>Complete genome sequence of Weeksella virosa type strain (9751).</title>
        <authorList>
            <person name="Lang E."/>
            <person name="Teshima H."/>
            <person name="Lucas S."/>
            <person name="Lapidus A."/>
            <person name="Hammon N."/>
            <person name="Deshpande S."/>
            <person name="Nolan M."/>
            <person name="Cheng J.F."/>
            <person name="Pitluck S."/>
            <person name="Liolios K."/>
            <person name="Pagani I."/>
            <person name="Mikhailova N."/>
            <person name="Ivanova N."/>
            <person name="Mavromatis K."/>
            <person name="Pati A."/>
            <person name="Tapia R."/>
            <person name="Han C."/>
            <person name="Goodwin L."/>
            <person name="Chen A."/>
            <person name="Palaniappan K."/>
            <person name="Land M."/>
            <person name="Hauser L."/>
            <person name="Chang Y.J."/>
            <person name="Jeffries C.D."/>
            <person name="Brambilla E.M."/>
            <person name="Kopitz M."/>
            <person name="Rohde M."/>
            <person name="Goker M."/>
            <person name="Tindall B.J."/>
            <person name="Detter J.C."/>
            <person name="Woyke T."/>
            <person name="Bristow J."/>
            <person name="Eisen J.A."/>
            <person name="Markowitz V."/>
            <person name="Hugenholtz P."/>
            <person name="Klenk H.P."/>
            <person name="Kyrpides N.C."/>
        </authorList>
    </citation>
    <scope>NUCLEOTIDE SEQUENCE [LARGE SCALE GENOMIC DNA]</scope>
    <source>
        <strain evidence="13">ATCC 43766 / DSM 16922 / JCM 21250 / NBRC 16016 / NCTC 11634 / CL345/78</strain>
    </source>
</reference>
<dbReference type="GO" id="GO:0006260">
    <property type="term" value="P:DNA replication"/>
    <property type="evidence" value="ECO:0007669"/>
    <property type="project" value="UniProtKB-UniRule"/>
</dbReference>
<comment type="subcellular location">
    <subcellularLocation>
        <location evidence="1 9 10">Cytoplasm</location>
    </subcellularLocation>
</comment>
<reference evidence="13" key="2">
    <citation type="journal article" date="2011" name="Stand. Genomic Sci.">
        <title>Complete genome sequence of Weeksella virosa type strain (9751T).</title>
        <authorList>
            <person name="Lang E."/>
            <person name="Teshima H."/>
            <person name="Lucas S."/>
            <person name="Lapidus A."/>
            <person name="Hammon N."/>
            <person name="Deshpande S."/>
            <person name="Nolan M."/>
            <person name="Cheng J."/>
            <person name="Pitluck S."/>
            <person name="Liolios K."/>
            <person name="Pagani I."/>
            <person name="Mikhailova N."/>
            <person name="Ivanova N."/>
            <person name="Mavromatis K."/>
            <person name="Pati A."/>
            <person name="Tapia R."/>
            <person name="Han C."/>
            <person name="Goodwin L."/>
            <person name="Chen A."/>
            <person name="Palaniappan K."/>
            <person name="Land M."/>
            <person name="Hauser L."/>
            <person name="Chang Y."/>
            <person name="Jeffries C."/>
            <person name="Brambilla E."/>
            <person name="Kopitz M."/>
            <person name="Rohde M."/>
            <person name="Goker M."/>
            <person name="Tindall B."/>
            <person name="Detter J."/>
            <person name="Woyke T."/>
            <person name="Bristow J."/>
            <person name="Eisen J."/>
            <person name="Markowitz V."/>
            <person name="Hugenholtz P."/>
            <person name="Klenk H."/>
            <person name="Kyrpides N."/>
        </authorList>
    </citation>
    <scope>NUCLEOTIDE SEQUENCE [LARGE SCALE GENOMIC DNA]</scope>
    <source>
        <strain evidence="13">ATCC 43766 / DSM 16922 / JCM 21250 / NBRC 16016 / NCTC 11634 / CL345/78</strain>
    </source>
</reference>